<sequence length="289" mass="33460">MLKEKRNKKAEITFKTLASKLVKPALYEDGDLHIWKDEHISKGMLEAHLSEATEAASRNAEFIDSSVEWISQIAPVAAFPKLLDLGCGPGLYSERFRRKGYEVTGVDFSNRSIEYARKHACLTGLAIDYICSDYLQVALEQTYDVITLIYCDFGALKVDEQLKLLMNVNRWLKPGGKFIFDVLTKHQFEDQEHTAVWNLEEISGYWKPHPYICMTQQFDYDDDIKLFQYLIIDACENMSSARVWTHYFSKESIGERLSVFPYRQLDYYSDISGKSYEEPSKTLCMVIEK</sequence>
<dbReference type="InterPro" id="IPR029063">
    <property type="entry name" value="SAM-dependent_MTases_sf"/>
</dbReference>
<feature type="domain" description="Methyltransferase" evidence="4">
    <location>
        <begin position="83"/>
        <end position="176"/>
    </location>
</feature>
<evidence type="ECO:0000313" key="6">
    <source>
        <dbReference type="Proteomes" id="UP000614200"/>
    </source>
</evidence>
<dbReference type="PANTHER" id="PTHR43464:SF19">
    <property type="entry name" value="UBIQUINONE BIOSYNTHESIS O-METHYLTRANSFERASE, MITOCHONDRIAL"/>
    <property type="match status" value="1"/>
</dbReference>
<organism evidence="5 6">
    <name type="scientific">Fusibacter ferrireducens</name>
    <dbReference type="NCBI Taxonomy" id="2785058"/>
    <lineage>
        <taxon>Bacteria</taxon>
        <taxon>Bacillati</taxon>
        <taxon>Bacillota</taxon>
        <taxon>Clostridia</taxon>
        <taxon>Eubacteriales</taxon>
        <taxon>Eubacteriales Family XII. Incertae Sedis</taxon>
        <taxon>Fusibacter</taxon>
    </lineage>
</organism>
<dbReference type="Gene3D" id="3.40.50.150">
    <property type="entry name" value="Vaccinia Virus protein VP39"/>
    <property type="match status" value="1"/>
</dbReference>
<dbReference type="Proteomes" id="UP000614200">
    <property type="component" value="Unassembled WGS sequence"/>
</dbReference>
<dbReference type="EMBL" id="JADKNH010000020">
    <property type="protein sequence ID" value="MBF4695748.1"/>
    <property type="molecule type" value="Genomic_DNA"/>
</dbReference>
<evidence type="ECO:0000313" key="5">
    <source>
        <dbReference type="EMBL" id="MBF4695748.1"/>
    </source>
</evidence>
<keyword evidence="1 5" id="KW-0489">Methyltransferase</keyword>
<proteinExistence type="predicted"/>
<dbReference type="Pfam" id="PF13649">
    <property type="entry name" value="Methyltransf_25"/>
    <property type="match status" value="1"/>
</dbReference>
<keyword evidence="6" id="KW-1185">Reference proteome</keyword>
<evidence type="ECO:0000259" key="4">
    <source>
        <dbReference type="Pfam" id="PF13649"/>
    </source>
</evidence>
<protein>
    <submittedName>
        <fullName evidence="5">Class I SAM-dependent methyltransferase</fullName>
    </submittedName>
</protein>
<dbReference type="SUPFAM" id="SSF53335">
    <property type="entry name" value="S-adenosyl-L-methionine-dependent methyltransferases"/>
    <property type="match status" value="1"/>
</dbReference>
<dbReference type="GO" id="GO:0008168">
    <property type="term" value="F:methyltransferase activity"/>
    <property type="evidence" value="ECO:0007669"/>
    <property type="project" value="UniProtKB-KW"/>
</dbReference>
<evidence type="ECO:0000256" key="3">
    <source>
        <dbReference type="ARBA" id="ARBA00022691"/>
    </source>
</evidence>
<gene>
    <name evidence="5" type="ORF">ISU02_21845</name>
</gene>
<evidence type="ECO:0000256" key="1">
    <source>
        <dbReference type="ARBA" id="ARBA00022603"/>
    </source>
</evidence>
<comment type="caution">
    <text evidence="5">The sequence shown here is derived from an EMBL/GenBank/DDBJ whole genome shotgun (WGS) entry which is preliminary data.</text>
</comment>
<accession>A0ABR9ZZZ3</accession>
<dbReference type="CDD" id="cd02440">
    <property type="entry name" value="AdoMet_MTases"/>
    <property type="match status" value="1"/>
</dbReference>
<keyword evidence="2" id="KW-0808">Transferase</keyword>
<dbReference type="Gene3D" id="2.20.25.110">
    <property type="entry name" value="S-adenosyl-L-methionine-dependent methyltransferases"/>
    <property type="match status" value="1"/>
</dbReference>
<reference evidence="5 6" key="1">
    <citation type="submission" date="2020-11" db="EMBL/GenBank/DDBJ databases">
        <title>Fusibacter basophilias sp. nov.</title>
        <authorList>
            <person name="Qiu D."/>
        </authorList>
    </citation>
    <scope>NUCLEOTIDE SEQUENCE [LARGE SCALE GENOMIC DNA]</scope>
    <source>
        <strain evidence="5 6">Q10-2</strain>
    </source>
</reference>
<name>A0ABR9ZZZ3_9FIRM</name>
<dbReference type="InterPro" id="IPR041698">
    <property type="entry name" value="Methyltransf_25"/>
</dbReference>
<evidence type="ECO:0000256" key="2">
    <source>
        <dbReference type="ARBA" id="ARBA00022679"/>
    </source>
</evidence>
<dbReference type="GO" id="GO:0032259">
    <property type="term" value="P:methylation"/>
    <property type="evidence" value="ECO:0007669"/>
    <property type="project" value="UniProtKB-KW"/>
</dbReference>
<dbReference type="RefSeq" id="WP_194703988.1">
    <property type="nucleotide sequence ID" value="NZ_JADKNH010000020.1"/>
</dbReference>
<keyword evidence="3" id="KW-0949">S-adenosyl-L-methionine</keyword>
<dbReference type="PANTHER" id="PTHR43464">
    <property type="entry name" value="METHYLTRANSFERASE"/>
    <property type="match status" value="1"/>
</dbReference>